<name>A0A167ZZE6_9HYPO</name>
<feature type="region of interest" description="Disordered" evidence="1">
    <location>
        <begin position="1"/>
        <end position="38"/>
    </location>
</feature>
<feature type="compositionally biased region" description="Polar residues" evidence="1">
    <location>
        <begin position="102"/>
        <end position="111"/>
    </location>
</feature>
<dbReference type="InterPro" id="IPR003323">
    <property type="entry name" value="OTU_dom"/>
</dbReference>
<accession>A0A167ZZE6</accession>
<dbReference type="GO" id="GO:0004843">
    <property type="term" value="F:cysteine-type deubiquitinase activity"/>
    <property type="evidence" value="ECO:0007669"/>
    <property type="project" value="TreeGrafter"/>
</dbReference>
<feature type="domain" description="OTU" evidence="2">
    <location>
        <begin position="171"/>
        <end position="346"/>
    </location>
</feature>
<dbReference type="Pfam" id="PF02338">
    <property type="entry name" value="OTU"/>
    <property type="match status" value="1"/>
</dbReference>
<evidence type="ECO:0000259" key="2">
    <source>
        <dbReference type="PROSITE" id="PS50802"/>
    </source>
</evidence>
<dbReference type="AlphaFoldDB" id="A0A167ZZE6"/>
<dbReference type="Gene3D" id="3.90.70.80">
    <property type="match status" value="1"/>
</dbReference>
<dbReference type="InterPro" id="IPR049771">
    <property type="entry name" value="OTU2-like_OTU"/>
</dbReference>
<protein>
    <submittedName>
        <fullName evidence="3">Otu domain containing protein 6b</fullName>
    </submittedName>
</protein>
<organism evidence="3 4">
    <name type="scientific">Niveomyces insectorum RCEF 264</name>
    <dbReference type="NCBI Taxonomy" id="1081102"/>
    <lineage>
        <taxon>Eukaryota</taxon>
        <taxon>Fungi</taxon>
        <taxon>Dikarya</taxon>
        <taxon>Ascomycota</taxon>
        <taxon>Pezizomycotina</taxon>
        <taxon>Sordariomycetes</taxon>
        <taxon>Hypocreomycetidae</taxon>
        <taxon>Hypocreales</taxon>
        <taxon>Cordycipitaceae</taxon>
        <taxon>Niveomyces</taxon>
    </lineage>
</organism>
<gene>
    <name evidence="3" type="ORF">SPI_00261</name>
</gene>
<reference evidence="3 4" key="1">
    <citation type="journal article" date="2016" name="Genome Biol. Evol.">
        <title>Divergent and convergent evolution of fungal pathogenicity.</title>
        <authorList>
            <person name="Shang Y."/>
            <person name="Xiao G."/>
            <person name="Zheng P."/>
            <person name="Cen K."/>
            <person name="Zhan S."/>
            <person name="Wang C."/>
        </authorList>
    </citation>
    <scope>NUCLEOTIDE SEQUENCE [LARGE SCALE GENOMIC DNA]</scope>
    <source>
        <strain evidence="3 4">RCEF 264</strain>
    </source>
</reference>
<dbReference type="CDD" id="cd22762">
    <property type="entry name" value="OTU_fungi_OTU2-like"/>
    <property type="match status" value="1"/>
</dbReference>
<feature type="region of interest" description="Disordered" evidence="1">
    <location>
        <begin position="55"/>
        <end position="88"/>
    </location>
</feature>
<feature type="compositionally biased region" description="Basic and acidic residues" evidence="1">
    <location>
        <begin position="55"/>
        <end position="75"/>
    </location>
</feature>
<evidence type="ECO:0000313" key="4">
    <source>
        <dbReference type="Proteomes" id="UP000076874"/>
    </source>
</evidence>
<dbReference type="PANTHER" id="PTHR12419:SF10">
    <property type="entry name" value="DEUBIQUITINASE OTUD6B"/>
    <property type="match status" value="1"/>
</dbReference>
<feature type="compositionally biased region" description="Basic residues" evidence="1">
    <location>
        <begin position="120"/>
        <end position="132"/>
    </location>
</feature>
<comment type="caution">
    <text evidence="3">The sequence shown here is derived from an EMBL/GenBank/DDBJ whole genome shotgun (WGS) entry which is preliminary data.</text>
</comment>
<dbReference type="PANTHER" id="PTHR12419">
    <property type="entry name" value="OTU DOMAIN CONTAINING PROTEIN"/>
    <property type="match status" value="1"/>
</dbReference>
<evidence type="ECO:0000256" key="1">
    <source>
        <dbReference type="SAM" id="MobiDB-lite"/>
    </source>
</evidence>
<feature type="region of interest" description="Disordered" evidence="1">
    <location>
        <begin position="198"/>
        <end position="221"/>
    </location>
</feature>
<dbReference type="PROSITE" id="PS50802">
    <property type="entry name" value="OTU"/>
    <property type="match status" value="1"/>
</dbReference>
<dbReference type="Proteomes" id="UP000076874">
    <property type="component" value="Unassembled WGS sequence"/>
</dbReference>
<feature type="compositionally biased region" description="Low complexity" evidence="1">
    <location>
        <begin position="212"/>
        <end position="221"/>
    </location>
</feature>
<dbReference type="InterPro" id="IPR038765">
    <property type="entry name" value="Papain-like_cys_pep_sf"/>
</dbReference>
<dbReference type="STRING" id="1081102.A0A167ZZE6"/>
<keyword evidence="4" id="KW-1185">Reference proteome</keyword>
<evidence type="ECO:0000313" key="3">
    <source>
        <dbReference type="EMBL" id="OAA68066.1"/>
    </source>
</evidence>
<feature type="region of interest" description="Disordered" evidence="1">
    <location>
        <begin position="102"/>
        <end position="136"/>
    </location>
</feature>
<proteinExistence type="predicted"/>
<feature type="compositionally biased region" description="Basic residues" evidence="1">
    <location>
        <begin position="23"/>
        <end position="35"/>
    </location>
</feature>
<dbReference type="OrthoDB" id="415023at2759"/>
<dbReference type="InterPro" id="IPR050704">
    <property type="entry name" value="Peptidase_C85-like"/>
</dbReference>
<dbReference type="EMBL" id="AZHD01000001">
    <property type="protein sequence ID" value="OAA68066.1"/>
    <property type="molecule type" value="Genomic_DNA"/>
</dbReference>
<sequence length="350" mass="37797">MESLDALQARHRRELRELQGRVTNKKKNATKKTRKGVNDECAALERALHEKHAAELRIAAGERNDGDMDEAKPNADADADDDTPHPTALDGLAAQLADASLNNTPQSQSHAQPPEPSQPPKKRNRQKERLARRAAAQEDAAAAAAAEAAGMVDYAAVERAALAPLIARAGRVEHFIQPDGHCLFSAVADQMAQAGRPVVGKRPRSNDETHDAAAAAATTTTTTSDDLPAYRVVRHTAAQYMAAHPDDFAPFLDADDEAEEAGGLDAHIAKIRDTAMWGGQLELAALAGAYGVDIRVLHDGQSELIQPQQRPGAHSAQQGEPRPTLWLVYYRHGFGLGEHYNSLRAKEEKV</sequence>
<dbReference type="GO" id="GO:0016579">
    <property type="term" value="P:protein deubiquitination"/>
    <property type="evidence" value="ECO:0007669"/>
    <property type="project" value="TreeGrafter"/>
</dbReference>
<dbReference type="SUPFAM" id="SSF54001">
    <property type="entry name" value="Cysteine proteinases"/>
    <property type="match status" value="1"/>
</dbReference>